<accession>A0AAX3VXB7</accession>
<gene>
    <name evidence="1" type="ORF">QLQ87_01650</name>
</gene>
<evidence type="ECO:0000313" key="2">
    <source>
        <dbReference type="Proteomes" id="UP001239426"/>
    </source>
</evidence>
<evidence type="ECO:0000313" key="1">
    <source>
        <dbReference type="EMBL" id="WHF37097.1"/>
    </source>
</evidence>
<proteinExistence type="predicted"/>
<reference evidence="1" key="1">
    <citation type="submission" date="2023-05" db="EMBL/GenBank/DDBJ databases">
        <title>Aeromonas salmonicida 57, complete genome.</title>
        <authorList>
            <person name="Shao L."/>
        </authorList>
    </citation>
    <scope>NUCLEOTIDE SEQUENCE</scope>
    <source>
        <strain evidence="1">57</strain>
    </source>
</reference>
<organism evidence="1 2">
    <name type="scientific">Aeromonas salmonicida</name>
    <dbReference type="NCBI Taxonomy" id="645"/>
    <lineage>
        <taxon>Bacteria</taxon>
        <taxon>Pseudomonadati</taxon>
        <taxon>Pseudomonadota</taxon>
        <taxon>Gammaproteobacteria</taxon>
        <taxon>Aeromonadales</taxon>
        <taxon>Aeromonadaceae</taxon>
        <taxon>Aeromonas</taxon>
    </lineage>
</organism>
<name>A0AAX3VXB7_AERSA</name>
<sequence>MDNIITISVNIPSKEGFIGRACNNPDCKQYFKIGEDSYSEKMYCPYCGDSFNSKELLTTDQVNHVNDVAKQEALEYMQKQIQDMLKKTLGSSSSKRTGITYKPGKIQKKIVRPLYEEREVDSEIMCPECNTKFQVYGVFGFCPGCREENLIIYEANIKIIKSEISSSSSPERQLRHAYNDLVSTFEKICLRKASKVSDQKVNFQVLFDARRFFNKYASVDILENLDQDKLLALRRLFQKRHLYTHSDGIINEQYIKKIPEDVALLGEKALLSVSEFEMASSALRIAIGDLVKSLEAKG</sequence>
<protein>
    <recommendedName>
        <fullName evidence="3">HEPN domain-containing protein</fullName>
    </recommendedName>
</protein>
<dbReference type="RefSeq" id="WP_282684034.1">
    <property type="nucleotide sequence ID" value="NZ_CP124841.1"/>
</dbReference>
<dbReference type="EMBL" id="CP124841">
    <property type="protein sequence ID" value="WHF37097.1"/>
    <property type="molecule type" value="Genomic_DNA"/>
</dbReference>
<evidence type="ECO:0008006" key="3">
    <source>
        <dbReference type="Google" id="ProtNLM"/>
    </source>
</evidence>
<dbReference type="Proteomes" id="UP001239426">
    <property type="component" value="Chromosome"/>
</dbReference>
<dbReference type="CDD" id="cd20335">
    <property type="entry name" value="BRcat_RBR"/>
    <property type="match status" value="1"/>
</dbReference>
<dbReference type="AlphaFoldDB" id="A0AAX3VXB7"/>